<sequence length="64" mass="7674">MHAQIAETKNGHKAHQKIHPHYTNQFNELETLQLIKCAFYAFYMNYPLIFFLVINLSQLIIFNY</sequence>
<feature type="transmembrane region" description="Helical" evidence="1">
    <location>
        <begin position="40"/>
        <end position="62"/>
    </location>
</feature>
<keyword evidence="3" id="KW-1185">Reference proteome</keyword>
<protein>
    <submittedName>
        <fullName evidence="2">Uncharacterized protein</fullName>
    </submittedName>
</protein>
<evidence type="ECO:0000313" key="2">
    <source>
        <dbReference type="EMBL" id="TFW71005.1"/>
    </source>
</evidence>
<evidence type="ECO:0000256" key="1">
    <source>
        <dbReference type="SAM" id="Phobius"/>
    </source>
</evidence>
<keyword evidence="1" id="KW-0812">Transmembrane</keyword>
<accession>A0A4Y9VQM6</accession>
<organism evidence="2 3">
    <name type="scientific">Methylotenera oryzisoli</name>
    <dbReference type="NCBI Taxonomy" id="2080758"/>
    <lineage>
        <taxon>Bacteria</taxon>
        <taxon>Pseudomonadati</taxon>
        <taxon>Pseudomonadota</taxon>
        <taxon>Betaproteobacteria</taxon>
        <taxon>Nitrosomonadales</taxon>
        <taxon>Methylophilaceae</taxon>
        <taxon>Methylotenera</taxon>
    </lineage>
</organism>
<proteinExistence type="predicted"/>
<dbReference type="AlphaFoldDB" id="A0A4Y9VQM6"/>
<comment type="caution">
    <text evidence="2">The sequence shown here is derived from an EMBL/GenBank/DDBJ whole genome shotgun (WGS) entry which is preliminary data.</text>
</comment>
<evidence type="ECO:0000313" key="3">
    <source>
        <dbReference type="Proteomes" id="UP000297706"/>
    </source>
</evidence>
<gene>
    <name evidence="2" type="ORF">C3Y98_08710</name>
</gene>
<keyword evidence="1" id="KW-0472">Membrane</keyword>
<keyword evidence="1" id="KW-1133">Transmembrane helix</keyword>
<dbReference type="Proteomes" id="UP000297706">
    <property type="component" value="Unassembled WGS sequence"/>
</dbReference>
<reference evidence="2 3" key="1">
    <citation type="submission" date="2018-02" db="EMBL/GenBank/DDBJ databases">
        <title>A novel lanthanide dependent methylotroph, Methylotenera sp. La3113.</title>
        <authorList>
            <person name="Lv H."/>
            <person name="Tani A."/>
        </authorList>
    </citation>
    <scope>NUCLEOTIDE SEQUENCE [LARGE SCALE GENOMIC DNA]</scope>
    <source>
        <strain evidence="2 3">La3113</strain>
    </source>
</reference>
<dbReference type="EMBL" id="PQVH01000010">
    <property type="protein sequence ID" value="TFW71005.1"/>
    <property type="molecule type" value="Genomic_DNA"/>
</dbReference>
<name>A0A4Y9VQM6_9PROT</name>